<dbReference type="PANTHER" id="PTHR24300">
    <property type="entry name" value="CYTOCHROME P450 508A4-RELATED"/>
    <property type="match status" value="1"/>
</dbReference>
<dbReference type="InterPro" id="IPR001128">
    <property type="entry name" value="Cyt_P450"/>
</dbReference>
<dbReference type="PRINTS" id="PR00463">
    <property type="entry name" value="EP450I"/>
</dbReference>
<evidence type="ECO:0000256" key="4">
    <source>
        <dbReference type="ARBA" id="ARBA00022723"/>
    </source>
</evidence>
<name>A0A836JEW9_9HYME</name>
<evidence type="ECO:0000256" key="7">
    <source>
        <dbReference type="ARBA" id="ARBA00023033"/>
    </source>
</evidence>
<comment type="cofactor">
    <cofactor evidence="1 8">
        <name>heme</name>
        <dbReference type="ChEBI" id="CHEBI:30413"/>
    </cofactor>
</comment>
<accession>A0A836JEW9</accession>
<dbReference type="GO" id="GO:0020037">
    <property type="term" value="F:heme binding"/>
    <property type="evidence" value="ECO:0007669"/>
    <property type="project" value="InterPro"/>
</dbReference>
<keyword evidence="5 9" id="KW-0560">Oxidoreductase</keyword>
<organism evidence="10 11">
    <name type="scientific">Acromyrmex insinuator</name>
    <dbReference type="NCBI Taxonomy" id="230686"/>
    <lineage>
        <taxon>Eukaryota</taxon>
        <taxon>Metazoa</taxon>
        <taxon>Ecdysozoa</taxon>
        <taxon>Arthropoda</taxon>
        <taxon>Hexapoda</taxon>
        <taxon>Insecta</taxon>
        <taxon>Pterygota</taxon>
        <taxon>Neoptera</taxon>
        <taxon>Endopterygota</taxon>
        <taxon>Hymenoptera</taxon>
        <taxon>Apocrita</taxon>
        <taxon>Aculeata</taxon>
        <taxon>Formicoidea</taxon>
        <taxon>Formicidae</taxon>
        <taxon>Myrmicinae</taxon>
        <taxon>Acromyrmex</taxon>
    </lineage>
</organism>
<dbReference type="Gene3D" id="1.10.630.10">
    <property type="entry name" value="Cytochrome P450"/>
    <property type="match status" value="1"/>
</dbReference>
<evidence type="ECO:0000256" key="2">
    <source>
        <dbReference type="ARBA" id="ARBA00010617"/>
    </source>
</evidence>
<dbReference type="EMBL" id="JAANHZ010000488">
    <property type="protein sequence ID" value="KAG5310534.1"/>
    <property type="molecule type" value="Genomic_DNA"/>
</dbReference>
<dbReference type="PANTHER" id="PTHR24300:SF376">
    <property type="entry name" value="CYTOCHROME P450 15A1"/>
    <property type="match status" value="1"/>
</dbReference>
<proteinExistence type="inferred from homology"/>
<keyword evidence="7 9" id="KW-0503">Monooxygenase</keyword>
<comment type="caution">
    <text evidence="10">The sequence shown here is derived from an EMBL/GenBank/DDBJ whole genome shotgun (WGS) entry which is preliminary data.</text>
</comment>
<evidence type="ECO:0000256" key="5">
    <source>
        <dbReference type="ARBA" id="ARBA00023002"/>
    </source>
</evidence>
<dbReference type="InterPro" id="IPR050182">
    <property type="entry name" value="Cytochrome_P450_fam2"/>
</dbReference>
<feature type="non-terminal residue" evidence="10">
    <location>
        <position position="548"/>
    </location>
</feature>
<dbReference type="GO" id="GO:0006805">
    <property type="term" value="P:xenobiotic metabolic process"/>
    <property type="evidence" value="ECO:0007669"/>
    <property type="project" value="TreeGrafter"/>
</dbReference>
<dbReference type="InterPro" id="IPR036396">
    <property type="entry name" value="Cyt_P450_sf"/>
</dbReference>
<dbReference type="GO" id="GO:0005737">
    <property type="term" value="C:cytoplasm"/>
    <property type="evidence" value="ECO:0007669"/>
    <property type="project" value="TreeGrafter"/>
</dbReference>
<gene>
    <name evidence="10" type="primary">Cyp305a1</name>
    <name evidence="10" type="ORF">G6Z75_0010893</name>
</gene>
<dbReference type="AlphaFoldDB" id="A0A836JEW9"/>
<dbReference type="PRINTS" id="PR00385">
    <property type="entry name" value="P450"/>
</dbReference>
<evidence type="ECO:0000256" key="1">
    <source>
        <dbReference type="ARBA" id="ARBA00001971"/>
    </source>
</evidence>
<evidence type="ECO:0000313" key="11">
    <source>
        <dbReference type="Proteomes" id="UP000667349"/>
    </source>
</evidence>
<comment type="similarity">
    <text evidence="2 9">Belongs to the cytochrome P450 family.</text>
</comment>
<keyword evidence="6 8" id="KW-0408">Iron</keyword>
<keyword evidence="11" id="KW-1185">Reference proteome</keyword>
<dbReference type="InterPro" id="IPR017972">
    <property type="entry name" value="Cyt_P450_CS"/>
</dbReference>
<keyword evidence="4 8" id="KW-0479">Metal-binding</keyword>
<dbReference type="GO" id="GO:0005506">
    <property type="term" value="F:iron ion binding"/>
    <property type="evidence" value="ECO:0007669"/>
    <property type="project" value="InterPro"/>
</dbReference>
<evidence type="ECO:0000256" key="8">
    <source>
        <dbReference type="PIRSR" id="PIRSR602401-1"/>
    </source>
</evidence>
<dbReference type="PROSITE" id="PS00086">
    <property type="entry name" value="CYTOCHROME_P450"/>
    <property type="match status" value="1"/>
</dbReference>
<evidence type="ECO:0000256" key="9">
    <source>
        <dbReference type="RuleBase" id="RU000461"/>
    </source>
</evidence>
<dbReference type="GO" id="GO:0008395">
    <property type="term" value="F:steroid hydroxylase activity"/>
    <property type="evidence" value="ECO:0007669"/>
    <property type="project" value="TreeGrafter"/>
</dbReference>
<dbReference type="GO" id="GO:0006082">
    <property type="term" value="P:organic acid metabolic process"/>
    <property type="evidence" value="ECO:0007669"/>
    <property type="project" value="TreeGrafter"/>
</dbReference>
<feature type="non-terminal residue" evidence="10">
    <location>
        <position position="1"/>
    </location>
</feature>
<evidence type="ECO:0000256" key="3">
    <source>
        <dbReference type="ARBA" id="ARBA00022617"/>
    </source>
</evidence>
<feature type="binding site" description="axial binding residue" evidence="8">
    <location>
        <position position="494"/>
    </location>
    <ligand>
        <name>heme</name>
        <dbReference type="ChEBI" id="CHEBI:30413"/>
    </ligand>
    <ligandPart>
        <name>Fe</name>
        <dbReference type="ChEBI" id="CHEBI:18248"/>
    </ligandPart>
</feature>
<evidence type="ECO:0000256" key="6">
    <source>
        <dbReference type="ARBA" id="ARBA00023004"/>
    </source>
</evidence>
<sequence>MSRQRTKDAPITSGGRLLDVQCTVLDVQWTLLGRLDRIPKASHEAEIYSERNSATNTRITILQSLLCFLFCDCDWSLYSVPLQISVPLLMEPQPMSPFPWPIFGNRYYLQKLTRKFGGLHLAFLELSKIYNSNIISLRLGTDNVIVVMNSKLIYEVCSSETYDGRPWNEFGKLRNMGMKKGITLNDGAEWKELRSWSVRTLRSVGFAKQTMMDLITEEMTLIIEKLATGGMQQIRSAFAPAVINILWMLITGQKPSENLPRKFDLTGGILVAFPWLRYIAPEMSGYNFLVKLNDELKSFLMETINEHKEQYVKGNEVDFIDLFLQEMYNNVEEQGDKVSVFSDDNLLVTLLDFFIAGISTTTATLNNLFLQMANHQDVQRKVYEEINNVIGSHRFPKLEDKIKMPFTEATITECQRLFNVIPIIGPRRVLKDTILGNYKISKNTTVLLNMYSNNINPDFFPDPISFRPERHINENGVYQQHENIILFGKGKRRCPGEALAKSATFLFFVGIMQKFQLLPEPGKGSIQTELNIGLLCEPKPYKMLIVPR</sequence>
<dbReference type="Proteomes" id="UP000667349">
    <property type="component" value="Unassembled WGS sequence"/>
</dbReference>
<reference evidence="10" key="1">
    <citation type="submission" date="2020-02" db="EMBL/GenBank/DDBJ databases">
        <title>Relaxed selection underlies rapid genomic changes in the transitions from sociality to social parasitism in ants.</title>
        <authorList>
            <person name="Bi X."/>
        </authorList>
    </citation>
    <scope>NUCLEOTIDE SEQUENCE</scope>
    <source>
        <strain evidence="10">BGI-DK2013a</strain>
        <tissue evidence="10">Whole body</tissue>
    </source>
</reference>
<keyword evidence="3 8" id="KW-0349">Heme</keyword>
<protein>
    <submittedName>
        <fullName evidence="10">CP305 protein</fullName>
    </submittedName>
</protein>
<dbReference type="SUPFAM" id="SSF48264">
    <property type="entry name" value="Cytochrome P450"/>
    <property type="match status" value="1"/>
</dbReference>
<dbReference type="Pfam" id="PF00067">
    <property type="entry name" value="p450"/>
    <property type="match status" value="1"/>
</dbReference>
<dbReference type="GO" id="GO:0016712">
    <property type="term" value="F:oxidoreductase activity, acting on paired donors, with incorporation or reduction of molecular oxygen, reduced flavin or flavoprotein as one donor, and incorporation of one atom of oxygen"/>
    <property type="evidence" value="ECO:0007669"/>
    <property type="project" value="TreeGrafter"/>
</dbReference>
<dbReference type="InterPro" id="IPR002401">
    <property type="entry name" value="Cyt_P450_E_grp-I"/>
</dbReference>
<evidence type="ECO:0000313" key="10">
    <source>
        <dbReference type="EMBL" id="KAG5310534.1"/>
    </source>
</evidence>